<accession>A0A8T1NLL7</accession>
<dbReference type="PANTHER" id="PTHR33116:SF80">
    <property type="entry name" value="REVERSE TRANSCRIPTASE ZINC-BINDING DOMAIN-CONTAINING PROTEIN"/>
    <property type="match status" value="1"/>
</dbReference>
<evidence type="ECO:0000313" key="1">
    <source>
        <dbReference type="EMBL" id="KAG6629777.1"/>
    </source>
</evidence>
<dbReference type="Proteomes" id="UP000811609">
    <property type="component" value="Chromosome 14"/>
</dbReference>
<organism evidence="1 2">
    <name type="scientific">Carya illinoinensis</name>
    <name type="common">Pecan</name>
    <dbReference type="NCBI Taxonomy" id="32201"/>
    <lineage>
        <taxon>Eukaryota</taxon>
        <taxon>Viridiplantae</taxon>
        <taxon>Streptophyta</taxon>
        <taxon>Embryophyta</taxon>
        <taxon>Tracheophyta</taxon>
        <taxon>Spermatophyta</taxon>
        <taxon>Magnoliopsida</taxon>
        <taxon>eudicotyledons</taxon>
        <taxon>Gunneridae</taxon>
        <taxon>Pentapetalae</taxon>
        <taxon>rosids</taxon>
        <taxon>fabids</taxon>
        <taxon>Fagales</taxon>
        <taxon>Juglandaceae</taxon>
        <taxon>Carya</taxon>
    </lineage>
</organism>
<gene>
    <name evidence="1" type="ORF">CIPAW_14G108600</name>
</gene>
<name>A0A8T1NLL7_CARIL</name>
<protein>
    <submittedName>
        <fullName evidence="1">Uncharacterized protein</fullName>
    </submittedName>
</protein>
<evidence type="ECO:0000313" key="2">
    <source>
        <dbReference type="Proteomes" id="UP000811609"/>
    </source>
</evidence>
<dbReference type="PANTHER" id="PTHR33116">
    <property type="entry name" value="REVERSE TRANSCRIPTASE ZINC-BINDING DOMAIN-CONTAINING PROTEIN-RELATED-RELATED"/>
    <property type="match status" value="1"/>
</dbReference>
<comment type="caution">
    <text evidence="1">The sequence shown here is derived from an EMBL/GenBank/DDBJ whole genome shotgun (WGS) entry which is preliminary data.</text>
</comment>
<sequence length="160" mass="18674">MLLVLKIPKGVYDRIRNIFSDFLWGSSSEIRKRKWVSWNVICKPVEEEGLGVRDLMEVQEFLFMKFGWKLLKGDSLWAEFFKKKYIGQDHVYKAIQVQKGTRFWKGVAELMPRVIKNSKWLVGNGNVNFWMDNWVGCGPLHDFCPVIGNIGLKVAEVFDN</sequence>
<keyword evidence="2" id="KW-1185">Reference proteome</keyword>
<dbReference type="EMBL" id="CM031822">
    <property type="protein sequence ID" value="KAG6629777.1"/>
    <property type="molecule type" value="Genomic_DNA"/>
</dbReference>
<reference evidence="1" key="1">
    <citation type="submission" date="2020-12" db="EMBL/GenBank/DDBJ databases">
        <title>WGS assembly of Carya illinoinensis cv. Pawnee.</title>
        <authorList>
            <person name="Platts A."/>
            <person name="Shu S."/>
            <person name="Wright S."/>
            <person name="Barry K."/>
            <person name="Edger P."/>
            <person name="Pires J.C."/>
            <person name="Schmutz J."/>
        </authorList>
    </citation>
    <scope>NUCLEOTIDE SEQUENCE</scope>
    <source>
        <tissue evidence="1">Leaf</tissue>
    </source>
</reference>
<dbReference type="AlphaFoldDB" id="A0A8T1NLL7"/>
<proteinExistence type="predicted"/>